<evidence type="ECO:0000313" key="2">
    <source>
        <dbReference type="Proteomes" id="UP000007875"/>
    </source>
</evidence>
<reference evidence="1" key="3">
    <citation type="submission" date="2025-09" db="UniProtKB">
        <authorList>
            <consortium name="Ensembl"/>
        </authorList>
    </citation>
    <scope>IDENTIFICATION</scope>
</reference>
<proteinExistence type="predicted"/>
<dbReference type="HOGENOM" id="CLU_2262802_0_0_1"/>
<reference evidence="1" key="2">
    <citation type="submission" date="2025-08" db="UniProtKB">
        <authorList>
            <consortium name="Ensembl"/>
        </authorList>
    </citation>
    <scope>IDENTIFICATION</scope>
</reference>
<reference evidence="2" key="1">
    <citation type="submission" date="2003-08" db="EMBL/GenBank/DDBJ databases">
        <authorList>
            <person name="Birren B."/>
            <person name="Nusbaum C."/>
            <person name="Abebe A."/>
            <person name="Abouelleil A."/>
            <person name="Adekoya E."/>
            <person name="Ait-zahra M."/>
            <person name="Allen N."/>
            <person name="Allen T."/>
            <person name="An P."/>
            <person name="Anderson M."/>
            <person name="Anderson S."/>
            <person name="Arachchi H."/>
            <person name="Armbruster J."/>
            <person name="Bachantsang P."/>
            <person name="Baldwin J."/>
            <person name="Barry A."/>
            <person name="Bayul T."/>
            <person name="Blitshsteyn B."/>
            <person name="Bloom T."/>
            <person name="Blye J."/>
            <person name="Boguslavskiy L."/>
            <person name="Borowsky M."/>
            <person name="Boukhgalter B."/>
            <person name="Brunache A."/>
            <person name="Butler J."/>
            <person name="Calixte N."/>
            <person name="Calvo S."/>
            <person name="Camarata J."/>
            <person name="Campo K."/>
            <person name="Chang J."/>
            <person name="Cheshatsang Y."/>
            <person name="Citroen M."/>
            <person name="Collymore A."/>
            <person name="Considine T."/>
            <person name="Cook A."/>
            <person name="Cooke P."/>
            <person name="Corum B."/>
            <person name="Cuomo C."/>
            <person name="David R."/>
            <person name="Dawoe T."/>
            <person name="Degray S."/>
            <person name="Dodge S."/>
            <person name="Dooley K."/>
            <person name="Dorje P."/>
            <person name="Dorjee K."/>
            <person name="Dorris L."/>
            <person name="Duffey N."/>
            <person name="Dupes A."/>
            <person name="Elkins T."/>
            <person name="Engels R."/>
            <person name="Erickson J."/>
            <person name="Farina A."/>
            <person name="Faro S."/>
            <person name="Ferreira P."/>
            <person name="Fischer H."/>
            <person name="Fitzgerald M."/>
            <person name="Foley K."/>
            <person name="Gage D."/>
            <person name="Galagan J."/>
            <person name="Gearin G."/>
            <person name="Gnerre S."/>
            <person name="Gnirke A."/>
            <person name="Goyette A."/>
            <person name="Graham J."/>
            <person name="Grandbois E."/>
            <person name="Gyaltsen K."/>
            <person name="Hafez N."/>
            <person name="Hagopian D."/>
            <person name="Hagos B."/>
            <person name="Hall J."/>
            <person name="Hatcher B."/>
            <person name="Heller A."/>
            <person name="Higgins H."/>
            <person name="Honan T."/>
            <person name="Horn A."/>
            <person name="Houde N."/>
            <person name="Hughes L."/>
            <person name="Hulme W."/>
            <person name="Husby E."/>
            <person name="Iliev I."/>
            <person name="Jaffe D."/>
            <person name="Jones C."/>
            <person name="Kamal M."/>
            <person name="Kamat A."/>
            <person name="Kamvysselis M."/>
            <person name="Karlsson E."/>
            <person name="Kells C."/>
            <person name="Kieu A."/>
            <person name="Kisner P."/>
            <person name="Kodira C."/>
            <person name="Kulbokas E."/>
            <person name="Labutti K."/>
            <person name="Lama D."/>
            <person name="Landers T."/>
            <person name="Leger J."/>
            <person name="Levine S."/>
            <person name="Lewis D."/>
            <person name="Lewis T."/>
            <person name="Lindblad-toh K."/>
            <person name="Liu X."/>
            <person name="Lokyitsang T."/>
            <person name="Lokyitsang Y."/>
            <person name="Lucien O."/>
            <person name="Lui A."/>
            <person name="Ma L.J."/>
            <person name="Mabbitt R."/>
            <person name="Macdonald J."/>
            <person name="Maclean C."/>
            <person name="Major J."/>
            <person name="Manning J."/>
            <person name="Marabella R."/>
            <person name="Maru K."/>
            <person name="Matthews C."/>
            <person name="Mauceli E."/>
            <person name="Mccarthy M."/>
            <person name="Mcdonough S."/>
            <person name="Mcghee T."/>
            <person name="Meldrim J."/>
            <person name="Meneus L."/>
            <person name="Mesirov J."/>
            <person name="Mihalev A."/>
            <person name="Mihova T."/>
            <person name="Mikkelsen T."/>
            <person name="Mlenga V."/>
            <person name="Moru K."/>
            <person name="Mozes J."/>
            <person name="Mulrain L."/>
            <person name="Munson G."/>
            <person name="Naylor J."/>
            <person name="Newes C."/>
            <person name="Nguyen C."/>
            <person name="Nguyen N."/>
            <person name="Nguyen T."/>
            <person name="Nicol R."/>
            <person name="Nielsen C."/>
            <person name="Nizzari M."/>
            <person name="Norbu C."/>
            <person name="Norbu N."/>
            <person name="O'donnell P."/>
            <person name="Okoawo O."/>
            <person name="O'leary S."/>
            <person name="Omotosho B."/>
            <person name="O'neill K."/>
            <person name="Osman S."/>
            <person name="Parker S."/>
            <person name="Perrin D."/>
            <person name="Phunkhang P."/>
            <person name="Piqani B."/>
            <person name="Purcell S."/>
            <person name="Rachupka T."/>
            <person name="Ramasamy U."/>
            <person name="Rameau R."/>
            <person name="Ray V."/>
            <person name="Raymond C."/>
            <person name="Retta R."/>
            <person name="Richardson S."/>
            <person name="Rise C."/>
            <person name="Rodriguez J."/>
            <person name="Rogers J."/>
            <person name="Rogov P."/>
            <person name="Rutman M."/>
            <person name="Schupbach R."/>
            <person name="Seaman C."/>
            <person name="Settipalli S."/>
            <person name="Sharpe T."/>
            <person name="Sheridan J."/>
            <person name="Sherpa N."/>
            <person name="Shi J."/>
            <person name="Smirnov S."/>
            <person name="Smith C."/>
            <person name="Sougnez C."/>
            <person name="Spencer B."/>
            <person name="Stalker J."/>
            <person name="Stange-thomann N."/>
            <person name="Stavropoulos S."/>
            <person name="Stetson K."/>
            <person name="Stone C."/>
            <person name="Stone S."/>
            <person name="Stubbs M."/>
            <person name="Talamas J."/>
            <person name="Tchuinga P."/>
            <person name="Tenzing P."/>
            <person name="Tesfaye S."/>
            <person name="Theodore J."/>
            <person name="Thoulutsang Y."/>
            <person name="Topham K."/>
            <person name="Towey S."/>
            <person name="Tsamla T."/>
            <person name="Tsomo N."/>
            <person name="Vallee D."/>
            <person name="Vassiliev H."/>
            <person name="Venkataraman V."/>
            <person name="Vinson J."/>
            <person name="Vo A."/>
            <person name="Wade C."/>
            <person name="Wang S."/>
            <person name="Wangchuk T."/>
            <person name="Wangdi T."/>
            <person name="Whittaker C."/>
            <person name="Wilkinson J."/>
            <person name="Wu Y."/>
            <person name="Wyman D."/>
            <person name="Yadav S."/>
            <person name="Yang S."/>
            <person name="Yang X."/>
            <person name="Yeager S."/>
            <person name="Yee E."/>
            <person name="Young G."/>
            <person name="Zainoun J."/>
            <person name="Zembeck L."/>
            <person name="Zimmer A."/>
            <person name="Zody M."/>
            <person name="Lander E."/>
        </authorList>
    </citation>
    <scope>NUCLEOTIDE SEQUENCE [LARGE SCALE GENOMIC DNA]</scope>
</reference>
<keyword evidence="2" id="KW-1185">Reference proteome</keyword>
<evidence type="ECO:0000313" key="1">
    <source>
        <dbReference type="Ensembl" id="ENSCSAVP00000015327.1"/>
    </source>
</evidence>
<dbReference type="Ensembl" id="ENSCSAVT00000015503.1">
    <property type="protein sequence ID" value="ENSCSAVP00000015327.1"/>
    <property type="gene ID" value="ENSCSAVG00000008993.1"/>
</dbReference>
<dbReference type="Proteomes" id="UP000007875">
    <property type="component" value="Unassembled WGS sequence"/>
</dbReference>
<dbReference type="InParanoid" id="H2ZCL1"/>
<sequence length="103" mass="11214">MGAIIVSLSCDSQPQLFVNGGRTRARSPRFDSRHLARCWPPEEATGSFIFGTSWEDQTPADCSTPCEGAMGESPALIWGRRNNCSQQAPMIMRPGYGPLIPSV</sequence>
<accession>H2ZCL1</accession>
<dbReference type="AlphaFoldDB" id="H2ZCL1"/>
<organism evidence="1 2">
    <name type="scientific">Ciona savignyi</name>
    <name type="common">Pacific transparent sea squirt</name>
    <dbReference type="NCBI Taxonomy" id="51511"/>
    <lineage>
        <taxon>Eukaryota</taxon>
        <taxon>Metazoa</taxon>
        <taxon>Chordata</taxon>
        <taxon>Tunicata</taxon>
        <taxon>Ascidiacea</taxon>
        <taxon>Phlebobranchia</taxon>
        <taxon>Cionidae</taxon>
        <taxon>Ciona</taxon>
    </lineage>
</organism>
<protein>
    <submittedName>
        <fullName evidence="1">Uncharacterized protein</fullName>
    </submittedName>
</protein>
<name>H2ZCL1_CIOSA</name>